<gene>
    <name evidence="2" type="ORF">CSW47_08725</name>
</gene>
<dbReference type="AlphaFoldDB" id="A0A430R7V4"/>
<protein>
    <submittedName>
        <fullName evidence="2">Glycosyl transferase</fullName>
    </submittedName>
</protein>
<keyword evidence="2" id="KW-0808">Transferase</keyword>
<comment type="caution">
    <text evidence="2">The sequence shown here is derived from an EMBL/GenBank/DDBJ whole genome shotgun (WGS) entry which is preliminary data.</text>
</comment>
<dbReference type="Pfam" id="PF00535">
    <property type="entry name" value="Glycos_transf_2"/>
    <property type="match status" value="1"/>
</dbReference>
<organism evidence="2 3">
    <name type="scientific">Thermus scotoductus</name>
    <dbReference type="NCBI Taxonomy" id="37636"/>
    <lineage>
        <taxon>Bacteria</taxon>
        <taxon>Thermotogati</taxon>
        <taxon>Deinococcota</taxon>
        <taxon>Deinococci</taxon>
        <taxon>Thermales</taxon>
        <taxon>Thermaceae</taxon>
        <taxon>Thermus</taxon>
    </lineage>
</organism>
<dbReference type="GO" id="GO:0016758">
    <property type="term" value="F:hexosyltransferase activity"/>
    <property type="evidence" value="ECO:0007669"/>
    <property type="project" value="UniProtKB-ARBA"/>
</dbReference>
<dbReference type="PANTHER" id="PTHR22916">
    <property type="entry name" value="GLYCOSYLTRANSFERASE"/>
    <property type="match status" value="1"/>
</dbReference>
<name>A0A430R7V4_THESC</name>
<dbReference type="PANTHER" id="PTHR22916:SF3">
    <property type="entry name" value="UDP-GLCNAC:BETAGAL BETA-1,3-N-ACETYLGLUCOSAMINYLTRANSFERASE-LIKE PROTEIN 1"/>
    <property type="match status" value="1"/>
</dbReference>
<evidence type="ECO:0000313" key="3">
    <source>
        <dbReference type="Proteomes" id="UP000286734"/>
    </source>
</evidence>
<dbReference type="InterPro" id="IPR029044">
    <property type="entry name" value="Nucleotide-diphossugar_trans"/>
</dbReference>
<proteinExistence type="predicted"/>
<feature type="domain" description="Glycosyltransferase 2-like" evidence="1">
    <location>
        <begin position="15"/>
        <end position="121"/>
    </location>
</feature>
<dbReference type="InterPro" id="IPR001173">
    <property type="entry name" value="Glyco_trans_2-like"/>
</dbReference>
<evidence type="ECO:0000259" key="1">
    <source>
        <dbReference type="Pfam" id="PF00535"/>
    </source>
</evidence>
<evidence type="ECO:0000313" key="2">
    <source>
        <dbReference type="EMBL" id="RTH03393.1"/>
    </source>
</evidence>
<dbReference type="EMBL" id="PELP01000240">
    <property type="protein sequence ID" value="RTH03393.1"/>
    <property type="molecule type" value="Genomic_DNA"/>
</dbReference>
<accession>A0A430R7V4</accession>
<dbReference type="Proteomes" id="UP000286734">
    <property type="component" value="Unassembled WGS sequence"/>
</dbReference>
<dbReference type="SUPFAM" id="SSF53448">
    <property type="entry name" value="Nucleotide-diphospho-sugar transferases"/>
    <property type="match status" value="1"/>
</dbReference>
<dbReference type="Gene3D" id="3.90.550.10">
    <property type="entry name" value="Spore Coat Polysaccharide Biosynthesis Protein SpsA, Chain A"/>
    <property type="match status" value="1"/>
</dbReference>
<reference evidence="2 3" key="1">
    <citation type="journal article" date="2019" name="Extremophiles">
        <title>Biogeography of thermophiles and predominance of Thermus scotoductus in domestic water heaters.</title>
        <authorList>
            <person name="Wilpiszeski R.L."/>
            <person name="Zhang Z."/>
            <person name="House C.H."/>
        </authorList>
    </citation>
    <scope>NUCLEOTIDE SEQUENCE [LARGE SCALE GENOMIC DNA]</scope>
    <source>
        <strain evidence="2 3">34_S34</strain>
    </source>
</reference>
<sequence length="395" mass="45109">MRKSSEEGMDRPLVSIIINNYNYGRFLRDAIESALRQTYPLIEVVVVDDGSTDESRSIIEEYARVGKVIPVLKQNGGQASAFNAGFAASKGDFILFLDADDVILPTCVEEALAAWREGATKVQWRMQLVNEKLQPEGRLRPEAHMAFPSGDFKNVLLTWRDYPTAPTSGNLFARRFLMDVLPIPEHLWKITADGYLNTMAGLMGYVISLNRSLGLYRIHGNNNWTTDVVDIEKLRIKALIFKNQKDLIFRWSAKHGQIPKFPFGFQYLYKLGIFLKINAPTYAQEAGFSESRPMLAFKGLWAALTWPFLPWASRLRQALMFVLVGALPRKLASRLLIWSLYPSSRPPILKRFLGKCSVHVKTWDHPFRMDLRPRGWAGTHRRWSPWNSLPHSSTP</sequence>